<dbReference type="GO" id="GO:0016616">
    <property type="term" value="F:oxidoreductase activity, acting on the CH-OH group of donors, NAD or NADP as acceptor"/>
    <property type="evidence" value="ECO:0007669"/>
    <property type="project" value="TreeGrafter"/>
</dbReference>
<evidence type="ECO:0000256" key="2">
    <source>
        <dbReference type="ARBA" id="ARBA00023445"/>
    </source>
</evidence>
<evidence type="ECO:0000256" key="1">
    <source>
        <dbReference type="ARBA" id="ARBA00023002"/>
    </source>
</evidence>
<gene>
    <name evidence="4" type="ORF">BDQ12DRAFT_683441</name>
</gene>
<keyword evidence="5" id="KW-1185">Reference proteome</keyword>
<dbReference type="PANTHER" id="PTHR10366:SF564">
    <property type="entry name" value="STEROL-4-ALPHA-CARBOXYLATE 3-DEHYDROGENASE, DECARBOXYLATING"/>
    <property type="match status" value="1"/>
</dbReference>
<dbReference type="PANTHER" id="PTHR10366">
    <property type="entry name" value="NAD DEPENDENT EPIMERASE/DEHYDRATASE"/>
    <property type="match status" value="1"/>
</dbReference>
<proteinExistence type="inferred from homology"/>
<dbReference type="InterPro" id="IPR050425">
    <property type="entry name" value="NAD(P)_dehydrat-like"/>
</dbReference>
<organism evidence="4 5">
    <name type="scientific">Crucibulum laeve</name>
    <dbReference type="NCBI Taxonomy" id="68775"/>
    <lineage>
        <taxon>Eukaryota</taxon>
        <taxon>Fungi</taxon>
        <taxon>Dikarya</taxon>
        <taxon>Basidiomycota</taxon>
        <taxon>Agaricomycotina</taxon>
        <taxon>Agaricomycetes</taxon>
        <taxon>Agaricomycetidae</taxon>
        <taxon>Agaricales</taxon>
        <taxon>Agaricineae</taxon>
        <taxon>Nidulariaceae</taxon>
        <taxon>Crucibulum</taxon>
    </lineage>
</organism>
<dbReference type="STRING" id="68775.A0A5C3M390"/>
<keyword evidence="1" id="KW-0560">Oxidoreductase</keyword>
<dbReference type="EMBL" id="ML213602">
    <property type="protein sequence ID" value="TFK38826.1"/>
    <property type="molecule type" value="Genomic_DNA"/>
</dbReference>
<dbReference type="InterPro" id="IPR001509">
    <property type="entry name" value="Epimerase_deHydtase"/>
</dbReference>
<protein>
    <submittedName>
        <fullName evidence="4">D-lactaldehyde dehydrogenase</fullName>
    </submittedName>
</protein>
<dbReference type="Gene3D" id="3.40.50.720">
    <property type="entry name" value="NAD(P)-binding Rossmann-like Domain"/>
    <property type="match status" value="1"/>
</dbReference>
<name>A0A5C3M390_9AGAR</name>
<evidence type="ECO:0000259" key="3">
    <source>
        <dbReference type="Pfam" id="PF01370"/>
    </source>
</evidence>
<dbReference type="OrthoDB" id="2735536at2759"/>
<dbReference type="AlphaFoldDB" id="A0A5C3M390"/>
<feature type="domain" description="NAD-dependent epimerase/dehydratase" evidence="3">
    <location>
        <begin position="12"/>
        <end position="269"/>
    </location>
</feature>
<evidence type="ECO:0000313" key="4">
    <source>
        <dbReference type="EMBL" id="TFK38826.1"/>
    </source>
</evidence>
<reference evidence="4 5" key="1">
    <citation type="journal article" date="2019" name="Nat. Ecol. Evol.">
        <title>Megaphylogeny resolves global patterns of mushroom evolution.</title>
        <authorList>
            <person name="Varga T."/>
            <person name="Krizsan K."/>
            <person name="Foldi C."/>
            <person name="Dima B."/>
            <person name="Sanchez-Garcia M."/>
            <person name="Sanchez-Ramirez S."/>
            <person name="Szollosi G.J."/>
            <person name="Szarkandi J.G."/>
            <person name="Papp V."/>
            <person name="Albert L."/>
            <person name="Andreopoulos W."/>
            <person name="Angelini C."/>
            <person name="Antonin V."/>
            <person name="Barry K.W."/>
            <person name="Bougher N.L."/>
            <person name="Buchanan P."/>
            <person name="Buyck B."/>
            <person name="Bense V."/>
            <person name="Catcheside P."/>
            <person name="Chovatia M."/>
            <person name="Cooper J."/>
            <person name="Damon W."/>
            <person name="Desjardin D."/>
            <person name="Finy P."/>
            <person name="Geml J."/>
            <person name="Haridas S."/>
            <person name="Hughes K."/>
            <person name="Justo A."/>
            <person name="Karasinski D."/>
            <person name="Kautmanova I."/>
            <person name="Kiss B."/>
            <person name="Kocsube S."/>
            <person name="Kotiranta H."/>
            <person name="LaButti K.M."/>
            <person name="Lechner B.E."/>
            <person name="Liimatainen K."/>
            <person name="Lipzen A."/>
            <person name="Lukacs Z."/>
            <person name="Mihaltcheva S."/>
            <person name="Morgado L.N."/>
            <person name="Niskanen T."/>
            <person name="Noordeloos M.E."/>
            <person name="Ohm R.A."/>
            <person name="Ortiz-Santana B."/>
            <person name="Ovrebo C."/>
            <person name="Racz N."/>
            <person name="Riley R."/>
            <person name="Savchenko A."/>
            <person name="Shiryaev A."/>
            <person name="Soop K."/>
            <person name="Spirin V."/>
            <person name="Szebenyi C."/>
            <person name="Tomsovsky M."/>
            <person name="Tulloss R.E."/>
            <person name="Uehling J."/>
            <person name="Grigoriev I.V."/>
            <person name="Vagvolgyi C."/>
            <person name="Papp T."/>
            <person name="Martin F.M."/>
            <person name="Miettinen O."/>
            <person name="Hibbett D.S."/>
            <person name="Nagy L.G."/>
        </authorList>
    </citation>
    <scope>NUCLEOTIDE SEQUENCE [LARGE SCALE GENOMIC DNA]</scope>
    <source>
        <strain evidence="4 5">CBS 166.37</strain>
    </source>
</reference>
<evidence type="ECO:0000313" key="5">
    <source>
        <dbReference type="Proteomes" id="UP000308652"/>
    </source>
</evidence>
<dbReference type="InterPro" id="IPR036291">
    <property type="entry name" value="NAD(P)-bd_dom_sf"/>
</dbReference>
<comment type="similarity">
    <text evidence="2">Belongs to the NAD(P)-dependent epimerase/dehydratase family. Dihydroflavonol-4-reductase subfamily.</text>
</comment>
<dbReference type="Proteomes" id="UP000308652">
    <property type="component" value="Unassembled WGS sequence"/>
</dbReference>
<dbReference type="Pfam" id="PF01370">
    <property type="entry name" value="Epimerase"/>
    <property type="match status" value="1"/>
</dbReference>
<accession>A0A5C3M390</accession>
<dbReference type="SUPFAM" id="SSF51735">
    <property type="entry name" value="NAD(P)-binding Rossmann-fold domains"/>
    <property type="match status" value="1"/>
</dbReference>
<sequence>MPTLAPSTNAKVLVTGANGFLAMWIVCRLLKEGYSVRGVVRSAEKGRHAQEYFASYGDRFEIDAVPDMIEEGAFDEAVKGVQAVMHTATPISPSGTDPDAYIKPAVSGAIGILKSALKHGSSIQRIIYTSSTGAVLRPTSDPLVFNENDWNDAALEEVKEKGDSAGWVQKYQASKVLAERAAWELYHTHKHELPWDLVVINPPLILGPAIQEVSTLDSLNLSVKIFYQNVVSEGLRSADTLKEVKVWTDVRDVAEAHVKALHTEAAAGERIIVSAENTSWQEFIDVANTVLPSLSVSISHKITTGIPGLRRNTTFTYDTAKAERILGIRYRSVEQTVGDMLADFGNRGW</sequence>